<dbReference type="AlphaFoldDB" id="A0A6J4SBW6"/>
<sequence length="43" mass="4451">MNQLLFVAAAYAAVLGGVGGLLALSATAMRRAERAADAMSERR</sequence>
<evidence type="ECO:0000313" key="1">
    <source>
        <dbReference type="EMBL" id="CAA9489674.1"/>
    </source>
</evidence>
<accession>A0A6J4SBW6</accession>
<protein>
    <recommendedName>
        <fullName evidence="2">Heme exporter protein D</fullName>
    </recommendedName>
</protein>
<proteinExistence type="predicted"/>
<reference evidence="1" key="1">
    <citation type="submission" date="2020-02" db="EMBL/GenBank/DDBJ databases">
        <authorList>
            <person name="Meier V. D."/>
        </authorList>
    </citation>
    <scope>NUCLEOTIDE SEQUENCE</scope>
    <source>
        <strain evidence="1">AVDCRST_MAG09</strain>
    </source>
</reference>
<evidence type="ECO:0008006" key="2">
    <source>
        <dbReference type="Google" id="ProtNLM"/>
    </source>
</evidence>
<dbReference type="EMBL" id="CADCVZ010000002">
    <property type="protein sequence ID" value="CAA9489674.1"/>
    <property type="molecule type" value="Genomic_DNA"/>
</dbReference>
<organism evidence="1">
    <name type="scientific">uncultured Sphingomonas sp</name>
    <dbReference type="NCBI Taxonomy" id="158754"/>
    <lineage>
        <taxon>Bacteria</taxon>
        <taxon>Pseudomonadati</taxon>
        <taxon>Pseudomonadota</taxon>
        <taxon>Alphaproteobacteria</taxon>
        <taxon>Sphingomonadales</taxon>
        <taxon>Sphingomonadaceae</taxon>
        <taxon>Sphingomonas</taxon>
        <taxon>environmental samples</taxon>
    </lineage>
</organism>
<dbReference type="RefSeq" id="WP_294171470.1">
    <property type="nucleotide sequence ID" value="NZ_CADCVZ010000002.1"/>
</dbReference>
<gene>
    <name evidence="1" type="ORF">AVDCRST_MAG09-80</name>
</gene>
<name>A0A6J4SBW6_9SPHN</name>